<evidence type="ECO:0000256" key="2">
    <source>
        <dbReference type="ARBA" id="ARBA00001974"/>
    </source>
</evidence>
<evidence type="ECO:0000256" key="3">
    <source>
        <dbReference type="ARBA" id="ARBA00022630"/>
    </source>
</evidence>
<dbReference type="GO" id="GO:0010181">
    <property type="term" value="F:FMN binding"/>
    <property type="evidence" value="ECO:0007669"/>
    <property type="project" value="InterPro"/>
</dbReference>
<dbReference type="Pfam" id="PF00258">
    <property type="entry name" value="Flavodoxin_1"/>
    <property type="match status" value="1"/>
</dbReference>
<dbReference type="InterPro" id="IPR039261">
    <property type="entry name" value="FNR_nucleotide-bd"/>
</dbReference>
<evidence type="ECO:0000256" key="1">
    <source>
        <dbReference type="ARBA" id="ARBA00001917"/>
    </source>
</evidence>
<keyword evidence="13" id="KW-1185">Reference proteome</keyword>
<dbReference type="InterPro" id="IPR023173">
    <property type="entry name" value="NADPH_Cyt_P450_Rdtase_alpha"/>
</dbReference>
<feature type="compositionally biased region" description="Low complexity" evidence="9">
    <location>
        <begin position="26"/>
        <end position="39"/>
    </location>
</feature>
<dbReference type="GO" id="GO:0003958">
    <property type="term" value="F:NADPH-hemoprotein reductase activity"/>
    <property type="evidence" value="ECO:0007669"/>
    <property type="project" value="UniProtKB-EC"/>
</dbReference>
<dbReference type="InterPro" id="IPR017938">
    <property type="entry name" value="Riboflavin_synthase-like_b-brl"/>
</dbReference>
<feature type="domain" description="Flavodoxin-like" evidence="10">
    <location>
        <begin position="69"/>
        <end position="228"/>
    </location>
</feature>
<dbReference type="PANTHER" id="PTHR19384:SF17">
    <property type="entry name" value="NADPH--CYTOCHROME P450 REDUCTASE"/>
    <property type="match status" value="1"/>
</dbReference>
<dbReference type="EMBL" id="BNJQ01000005">
    <property type="protein sequence ID" value="GHP03378.1"/>
    <property type="molecule type" value="Genomic_DNA"/>
</dbReference>
<dbReference type="SUPFAM" id="SSF52343">
    <property type="entry name" value="Ferredoxin reductase-like, C-terminal NADP-linked domain"/>
    <property type="match status" value="1"/>
</dbReference>
<name>A0A830H9J7_9CHLO</name>
<evidence type="ECO:0000256" key="8">
    <source>
        <dbReference type="ARBA" id="ARBA00023797"/>
    </source>
</evidence>
<dbReference type="PROSITE" id="PS51384">
    <property type="entry name" value="FAD_FR"/>
    <property type="match status" value="1"/>
</dbReference>
<dbReference type="InterPro" id="IPR003097">
    <property type="entry name" value="CysJ-like_FAD-binding"/>
</dbReference>
<evidence type="ECO:0000256" key="9">
    <source>
        <dbReference type="SAM" id="MobiDB-lite"/>
    </source>
</evidence>
<keyword evidence="7" id="KW-0560">Oxidoreductase</keyword>
<dbReference type="GO" id="GO:0005829">
    <property type="term" value="C:cytosol"/>
    <property type="evidence" value="ECO:0007669"/>
    <property type="project" value="TreeGrafter"/>
</dbReference>
<evidence type="ECO:0000256" key="4">
    <source>
        <dbReference type="ARBA" id="ARBA00022643"/>
    </source>
</evidence>
<evidence type="ECO:0000259" key="11">
    <source>
        <dbReference type="PROSITE" id="PS51384"/>
    </source>
</evidence>
<protein>
    <recommendedName>
        <fullName evidence="8">NADPH--hemoprotein reductase</fullName>
        <ecNumber evidence="8">1.6.2.4</ecNumber>
    </recommendedName>
</protein>
<dbReference type="PROSITE" id="PS50902">
    <property type="entry name" value="FLAVODOXIN_LIKE"/>
    <property type="match status" value="1"/>
</dbReference>
<dbReference type="PRINTS" id="PR00369">
    <property type="entry name" value="FLAVODOXIN"/>
</dbReference>
<dbReference type="AlphaFoldDB" id="A0A830H9J7"/>
<dbReference type="Gene3D" id="2.40.30.10">
    <property type="entry name" value="Translation factors"/>
    <property type="match status" value="1"/>
</dbReference>
<organism evidence="12 13">
    <name type="scientific">Pycnococcus provasolii</name>
    <dbReference type="NCBI Taxonomy" id="41880"/>
    <lineage>
        <taxon>Eukaryota</taxon>
        <taxon>Viridiplantae</taxon>
        <taxon>Chlorophyta</taxon>
        <taxon>Pseudoscourfieldiophyceae</taxon>
        <taxon>Pseudoscourfieldiales</taxon>
        <taxon>Pycnococcaceae</taxon>
        <taxon>Pycnococcus</taxon>
    </lineage>
</organism>
<dbReference type="InterPro" id="IPR001433">
    <property type="entry name" value="OxRdtase_FAD/NAD-bd"/>
</dbReference>
<dbReference type="InterPro" id="IPR008254">
    <property type="entry name" value="Flavodoxin/NO_synth"/>
</dbReference>
<evidence type="ECO:0000256" key="7">
    <source>
        <dbReference type="ARBA" id="ARBA00023002"/>
    </source>
</evidence>
<evidence type="ECO:0000313" key="12">
    <source>
        <dbReference type="EMBL" id="GHP03378.1"/>
    </source>
</evidence>
<feature type="domain" description="FAD-binding FR-type" evidence="11">
    <location>
        <begin position="288"/>
        <end position="538"/>
    </location>
</feature>
<dbReference type="PRINTS" id="PR00371">
    <property type="entry name" value="FPNCR"/>
</dbReference>
<dbReference type="InterPro" id="IPR029039">
    <property type="entry name" value="Flavoprotein-like_sf"/>
</dbReference>
<sequence>MLAFMLFTASVGLLVLLIIRRFFPSSSSSSSSLSNSLAPAPAPAGNNRSALAARSGSGLEPDARPIQRLLILYGTQTGTAERFARELDDIVRKKFATSPMKLDVETVDMEQYESRAKAGELANEPFVVVACATYGDGDPTDTAMGTHNYLVKDLPDSLESGHEHEALKGVTFAVFGLGNTQYEHFNAAAKALDKGLDALGAKRLCGMGLGDDDNDIEEDFRKWHESTLMPALVDAGFAGGVDQSKPSSEAAEATLAVPRSLDIAKEDKEANLSTIVASAASFYGTASHRVDATKVVARRELYTYGAGDANARSCVHVELDASALSTANSGSSTPLYETGDHVGVFAVNDDKVVNAYLKRFQLSANSVVRLLRPADAPNALEGPHCTAPVTIQTYLSRFCDLLSFPKKGVLMTLAACCKVDAERVMLLRLSSPEGKGDYKAEIVNKQRSLLQVVTELAPSANVSPGVLLGMLPKLQPRFYSISSASSRHPKHVHITCAVVSHDTPGGRWHDGVASTFLANVNVGDRVLAFIRTSTFRLPSSAATPLLCVGPGTGVAPFRAFVQARVDADERKREELDSPRAASGAAKSMAKMSLYFGCRRLSAEHMYEGELRDAAAGGILRLEVVSSRDGATAPHRYVQDLLARPEDAAAARKALLKDGGHLYVCGDAKHMAADVHRTLVGVLSSGDDGLRDAAEAETWLASASKSGRYQRDVW</sequence>
<comment type="caution">
    <text evidence="12">The sequence shown here is derived from an EMBL/GenBank/DDBJ whole genome shotgun (WGS) entry which is preliminary data.</text>
</comment>
<dbReference type="InterPro" id="IPR017927">
    <property type="entry name" value="FAD-bd_FR_type"/>
</dbReference>
<dbReference type="Gene3D" id="1.20.990.10">
    <property type="entry name" value="NADPH-cytochrome p450 Reductase, Chain A, domain 3"/>
    <property type="match status" value="1"/>
</dbReference>
<comment type="cofactor">
    <cofactor evidence="1">
        <name>FMN</name>
        <dbReference type="ChEBI" id="CHEBI:58210"/>
    </cofactor>
</comment>
<gene>
    <name evidence="12" type="ORF">PPROV_000213300</name>
</gene>
<dbReference type="EC" id="1.6.2.4" evidence="8"/>
<evidence type="ECO:0000313" key="13">
    <source>
        <dbReference type="Proteomes" id="UP000660262"/>
    </source>
</evidence>
<dbReference type="InterPro" id="IPR001709">
    <property type="entry name" value="Flavoprot_Pyr_Nucl_cyt_Rdtase"/>
</dbReference>
<dbReference type="SUPFAM" id="SSF52218">
    <property type="entry name" value="Flavoproteins"/>
    <property type="match status" value="1"/>
</dbReference>
<keyword evidence="5" id="KW-0274">FAD</keyword>
<dbReference type="Proteomes" id="UP000660262">
    <property type="component" value="Unassembled WGS sequence"/>
</dbReference>
<accession>A0A830H9J7</accession>
<dbReference type="PANTHER" id="PTHR19384">
    <property type="entry name" value="NITRIC OXIDE SYNTHASE-RELATED"/>
    <property type="match status" value="1"/>
</dbReference>
<reference evidence="12" key="1">
    <citation type="submission" date="2020-10" db="EMBL/GenBank/DDBJ databases">
        <title>Unveiling of a novel bifunctional photoreceptor, Dualchrome1, isolated from a cosmopolitan green alga.</title>
        <authorList>
            <person name="Suzuki S."/>
            <person name="Kawachi M."/>
        </authorList>
    </citation>
    <scope>NUCLEOTIDE SEQUENCE</scope>
    <source>
        <strain evidence="12">NIES 2893</strain>
    </source>
</reference>
<evidence type="ECO:0000256" key="5">
    <source>
        <dbReference type="ARBA" id="ARBA00022827"/>
    </source>
</evidence>
<keyword evidence="6" id="KW-0521">NADP</keyword>
<keyword evidence="3" id="KW-0285">Flavoprotein</keyword>
<dbReference type="OrthoDB" id="1856718at2759"/>
<dbReference type="Pfam" id="PF00667">
    <property type="entry name" value="FAD_binding_1"/>
    <property type="match status" value="1"/>
</dbReference>
<feature type="region of interest" description="Disordered" evidence="9">
    <location>
        <begin position="26"/>
        <end position="59"/>
    </location>
</feature>
<dbReference type="SUPFAM" id="SSF63380">
    <property type="entry name" value="Riboflavin synthase domain-like"/>
    <property type="match status" value="1"/>
</dbReference>
<evidence type="ECO:0000259" key="10">
    <source>
        <dbReference type="PROSITE" id="PS50902"/>
    </source>
</evidence>
<dbReference type="Pfam" id="PF00175">
    <property type="entry name" value="NAD_binding_1"/>
    <property type="match status" value="1"/>
</dbReference>
<evidence type="ECO:0000256" key="6">
    <source>
        <dbReference type="ARBA" id="ARBA00022857"/>
    </source>
</evidence>
<dbReference type="Gene3D" id="3.40.50.80">
    <property type="entry name" value="Nucleotide-binding domain of ferredoxin-NADP reductase (FNR) module"/>
    <property type="match status" value="1"/>
</dbReference>
<dbReference type="InterPro" id="IPR001094">
    <property type="entry name" value="Flavdoxin-like"/>
</dbReference>
<proteinExistence type="predicted"/>
<dbReference type="GO" id="GO:0050660">
    <property type="term" value="F:flavin adenine dinucleotide binding"/>
    <property type="evidence" value="ECO:0007669"/>
    <property type="project" value="TreeGrafter"/>
</dbReference>
<keyword evidence="4" id="KW-0288">FMN</keyword>
<dbReference type="Gene3D" id="3.40.50.360">
    <property type="match status" value="1"/>
</dbReference>
<comment type="cofactor">
    <cofactor evidence="2">
        <name>FAD</name>
        <dbReference type="ChEBI" id="CHEBI:57692"/>
    </cofactor>
</comment>